<name>A0ABW2RH65_9BACL</name>
<accession>A0ABW2RH65</accession>
<evidence type="ECO:0000313" key="2">
    <source>
        <dbReference type="Proteomes" id="UP001596500"/>
    </source>
</evidence>
<comment type="caution">
    <text evidence="1">The sequence shown here is derived from an EMBL/GenBank/DDBJ whole genome shotgun (WGS) entry which is preliminary data.</text>
</comment>
<sequence>MDQKQIFAVHRGHRDIYSVKFIRASSAEEALEVGERLFIQSDIELFEEDVYDTAINGFAESFYYRDGYREGEALFDENFRLPGDMETIRPIFERNVREFFDPHQDWADLYIQHTYIEMAGNGSAVKFPSEMIEFFIRKDDDSKYIAEPIKIIDI</sequence>
<dbReference type="Proteomes" id="UP001596500">
    <property type="component" value="Unassembled WGS sequence"/>
</dbReference>
<gene>
    <name evidence="1" type="ORF">ACFQNG_03820</name>
</gene>
<dbReference type="EMBL" id="JBHTBW010000008">
    <property type="protein sequence ID" value="MFC7440290.1"/>
    <property type="molecule type" value="Genomic_DNA"/>
</dbReference>
<evidence type="ECO:0000313" key="1">
    <source>
        <dbReference type="EMBL" id="MFC7440290.1"/>
    </source>
</evidence>
<organism evidence="1 2">
    <name type="scientific">Laceyella putida</name>
    <dbReference type="NCBI Taxonomy" id="110101"/>
    <lineage>
        <taxon>Bacteria</taxon>
        <taxon>Bacillati</taxon>
        <taxon>Bacillota</taxon>
        <taxon>Bacilli</taxon>
        <taxon>Bacillales</taxon>
        <taxon>Thermoactinomycetaceae</taxon>
        <taxon>Laceyella</taxon>
    </lineage>
</organism>
<keyword evidence="2" id="KW-1185">Reference proteome</keyword>
<reference evidence="2" key="1">
    <citation type="journal article" date="2019" name="Int. J. Syst. Evol. Microbiol.">
        <title>The Global Catalogue of Microorganisms (GCM) 10K type strain sequencing project: providing services to taxonomists for standard genome sequencing and annotation.</title>
        <authorList>
            <consortium name="The Broad Institute Genomics Platform"/>
            <consortium name="The Broad Institute Genome Sequencing Center for Infectious Disease"/>
            <person name="Wu L."/>
            <person name="Ma J."/>
        </authorList>
    </citation>
    <scope>NUCLEOTIDE SEQUENCE [LARGE SCALE GENOMIC DNA]</scope>
    <source>
        <strain evidence="2">CGMCC 1.12942</strain>
    </source>
</reference>
<proteinExistence type="predicted"/>
<protein>
    <submittedName>
        <fullName evidence="1">Uncharacterized protein</fullName>
    </submittedName>
</protein>